<evidence type="ECO:0000256" key="1">
    <source>
        <dbReference type="SAM" id="MobiDB-lite"/>
    </source>
</evidence>
<evidence type="ECO:0000313" key="2">
    <source>
        <dbReference type="EMBL" id="KAG2587471.1"/>
    </source>
</evidence>
<comment type="caution">
    <text evidence="2">The sequence shown here is derived from an EMBL/GenBank/DDBJ whole genome shotgun (WGS) entry which is preliminary data.</text>
</comment>
<gene>
    <name evidence="2" type="ORF">PVAP13_5NG143681</name>
</gene>
<evidence type="ECO:0000313" key="3">
    <source>
        <dbReference type="Proteomes" id="UP000823388"/>
    </source>
</evidence>
<accession>A0A8T0RMI3</accession>
<dbReference type="EMBL" id="CM029046">
    <property type="protein sequence ID" value="KAG2587471.1"/>
    <property type="molecule type" value="Genomic_DNA"/>
</dbReference>
<protein>
    <submittedName>
        <fullName evidence="2">Uncharacterized protein</fullName>
    </submittedName>
</protein>
<feature type="compositionally biased region" description="Basic residues" evidence="1">
    <location>
        <begin position="132"/>
        <end position="146"/>
    </location>
</feature>
<dbReference type="Proteomes" id="UP000823388">
    <property type="component" value="Chromosome 5N"/>
</dbReference>
<feature type="region of interest" description="Disordered" evidence="1">
    <location>
        <begin position="91"/>
        <end position="169"/>
    </location>
</feature>
<feature type="compositionally biased region" description="Low complexity" evidence="1">
    <location>
        <begin position="9"/>
        <end position="22"/>
    </location>
</feature>
<organism evidence="2 3">
    <name type="scientific">Panicum virgatum</name>
    <name type="common">Blackwell switchgrass</name>
    <dbReference type="NCBI Taxonomy" id="38727"/>
    <lineage>
        <taxon>Eukaryota</taxon>
        <taxon>Viridiplantae</taxon>
        <taxon>Streptophyta</taxon>
        <taxon>Embryophyta</taxon>
        <taxon>Tracheophyta</taxon>
        <taxon>Spermatophyta</taxon>
        <taxon>Magnoliopsida</taxon>
        <taxon>Liliopsida</taxon>
        <taxon>Poales</taxon>
        <taxon>Poaceae</taxon>
        <taxon>PACMAD clade</taxon>
        <taxon>Panicoideae</taxon>
        <taxon>Panicodae</taxon>
        <taxon>Paniceae</taxon>
        <taxon>Panicinae</taxon>
        <taxon>Panicum</taxon>
        <taxon>Panicum sect. Hiantes</taxon>
    </lineage>
</organism>
<name>A0A8T0RMI3_PANVG</name>
<dbReference type="AlphaFoldDB" id="A0A8T0RMI3"/>
<proteinExistence type="predicted"/>
<feature type="compositionally biased region" description="Basic and acidic residues" evidence="1">
    <location>
        <begin position="158"/>
        <end position="169"/>
    </location>
</feature>
<sequence>MMVADATRRAPPLSSRARAATAGGELRVVASAVGPAQRRPAWSRAREGGHVRRGPGRVPTTGAGRAPSQPCPPRRIEQGRVAWPHGLPVEVAGGGGGERGGRQAWRSCASGEEEKTGAAGVVQQAGREGAAARRRTPGQHLLRKAKLFCPNSVSHHLPSPEDKAEPPAS</sequence>
<feature type="compositionally biased region" description="Low complexity" evidence="1">
    <location>
        <begin position="117"/>
        <end position="129"/>
    </location>
</feature>
<keyword evidence="3" id="KW-1185">Reference proteome</keyword>
<reference evidence="2" key="1">
    <citation type="submission" date="2020-05" db="EMBL/GenBank/DDBJ databases">
        <title>WGS assembly of Panicum virgatum.</title>
        <authorList>
            <person name="Lovell J.T."/>
            <person name="Jenkins J."/>
            <person name="Shu S."/>
            <person name="Juenger T.E."/>
            <person name="Schmutz J."/>
        </authorList>
    </citation>
    <scope>NUCLEOTIDE SEQUENCE</scope>
    <source>
        <strain evidence="2">AP13</strain>
    </source>
</reference>
<feature type="region of interest" description="Disordered" evidence="1">
    <location>
        <begin position="1"/>
        <end position="74"/>
    </location>
</feature>